<dbReference type="Pfam" id="PF20229">
    <property type="entry name" value="ChrB_N"/>
    <property type="match status" value="1"/>
</dbReference>
<proteinExistence type="predicted"/>
<dbReference type="RefSeq" id="WP_013083547.1">
    <property type="nucleotide sequence ID" value="NC_014103.1"/>
</dbReference>
<evidence type="ECO:0000313" key="2">
    <source>
        <dbReference type="EMBL" id="ADF39597.1"/>
    </source>
</evidence>
<protein>
    <recommendedName>
        <fullName evidence="1">ChrB N-terminal domain-containing protein</fullName>
    </recommendedName>
</protein>
<dbReference type="HOGENOM" id="CLU_114046_0_0_9"/>
<evidence type="ECO:0000259" key="1">
    <source>
        <dbReference type="Pfam" id="PF20229"/>
    </source>
</evidence>
<organism evidence="2 3">
    <name type="scientific">Priestia megaterium (strain DSM 319 / IMG 1521)</name>
    <name type="common">Bacillus megaterium</name>
    <dbReference type="NCBI Taxonomy" id="592022"/>
    <lineage>
        <taxon>Bacteria</taxon>
        <taxon>Bacillati</taxon>
        <taxon>Bacillota</taxon>
        <taxon>Bacilli</taxon>
        <taxon>Bacillales</taxon>
        <taxon>Bacillaceae</taxon>
        <taxon>Priestia</taxon>
    </lineage>
</organism>
<gene>
    <name evidence="2" type="ordered locus">BMD_2756</name>
</gene>
<accession>D5DHN7</accession>
<reference evidence="2 3" key="1">
    <citation type="journal article" date="2011" name="J. Bacteriol.">
        <title>Genome sequences of the biotechnologically important Bacillus megaterium strains QM B1551 and DSM319.</title>
        <authorList>
            <person name="Eppinger M."/>
            <person name="Bunk B."/>
            <person name="Johns M.A."/>
            <person name="Edirisinghe J.N."/>
            <person name="Kutumbaka K.K."/>
            <person name="Koenig S.S."/>
            <person name="Huot Creasy H."/>
            <person name="Rosovitz M.J."/>
            <person name="Riley D.R."/>
            <person name="Daugherty S."/>
            <person name="Martin M."/>
            <person name="Elbourne L.D."/>
            <person name="Paulsen I."/>
            <person name="Biedendieck R."/>
            <person name="Braun C."/>
            <person name="Grayburn S."/>
            <person name="Dhingra S."/>
            <person name="Lukyanchuk V."/>
            <person name="Ball B."/>
            <person name="Ul-Qamar R."/>
            <person name="Seibel J."/>
            <person name="Bremer E."/>
            <person name="Jahn D."/>
            <person name="Ravel J."/>
            <person name="Vary P.S."/>
        </authorList>
    </citation>
    <scope>NUCLEOTIDE SEQUENCE [LARGE SCALE GENOMIC DNA]</scope>
    <source>
        <strain evidence="3">DSM 319 / IMG 1521</strain>
    </source>
</reference>
<dbReference type="PATRIC" id="fig|592022.4.peg.2727"/>
<sequence>MSTINWIIFTYKIPSEPSSARVRVWRNLKTLGVHYLQQSVCILPSKEEIIKKLKKLELFIHESGGETSILEIERLSFSSEQMITSKFNQKRALEYDEFIEESNKFLQEIEDETAKENFSFREIEENEAELRRLKKWLVKIKKRDYFSCETNKEASDLFEECNKVLEEFTEKVYLCEGIVEEKNV</sequence>
<evidence type="ECO:0000313" key="3">
    <source>
        <dbReference type="Proteomes" id="UP000002365"/>
    </source>
</evidence>
<name>D5DHN7_PRIM3</name>
<dbReference type="InterPro" id="IPR046858">
    <property type="entry name" value="ChrB_N"/>
</dbReference>
<dbReference type="KEGG" id="bmd:BMD_2756"/>
<dbReference type="EMBL" id="CP001982">
    <property type="protein sequence ID" value="ADF39597.1"/>
    <property type="molecule type" value="Genomic_DNA"/>
</dbReference>
<dbReference type="Proteomes" id="UP000002365">
    <property type="component" value="Chromosome"/>
</dbReference>
<dbReference type="AlphaFoldDB" id="D5DHN7"/>
<feature type="domain" description="ChrB N-terminal" evidence="1">
    <location>
        <begin position="21"/>
        <end position="174"/>
    </location>
</feature>